<dbReference type="GO" id="GO:0006506">
    <property type="term" value="P:GPI anchor biosynthetic process"/>
    <property type="evidence" value="ECO:0007669"/>
    <property type="project" value="UniProtKB-UniPathway"/>
</dbReference>
<dbReference type="SUPFAM" id="SSF102588">
    <property type="entry name" value="LmbE-like"/>
    <property type="match status" value="1"/>
</dbReference>
<dbReference type="EMBL" id="HE650822">
    <property type="protein sequence ID" value="CCF56692.1"/>
    <property type="molecule type" value="Genomic_DNA"/>
</dbReference>
<reference evidence="3 4" key="1">
    <citation type="journal article" date="2011" name="Proc. Natl. Acad. Sci. U.S.A.">
        <title>Evolutionary erosion of yeast sex chromosomes by mating-type switching accidents.</title>
        <authorList>
            <person name="Gordon J.L."/>
            <person name="Armisen D."/>
            <person name="Proux-Wera E."/>
            <person name="Oheigeartaigh S.S."/>
            <person name="Byrne K.P."/>
            <person name="Wolfe K.H."/>
        </authorList>
    </citation>
    <scope>NUCLEOTIDE SEQUENCE [LARGE SCALE GENOMIC DNA]</scope>
    <source>
        <strain evidence="4">ATCC 22294 / BCRC 22015 / CBS 2517 / CECT 1963 / NBRC 1671 / NRRL Y-8276</strain>
    </source>
</reference>
<dbReference type="InParanoid" id="H2AQP2"/>
<protein>
    <recommendedName>
        <fullName evidence="2">N-acetylglucosaminylphosphatidylinositol deacetylase</fullName>
        <ecNumber evidence="2">3.5.1.89</ecNumber>
    </recommendedName>
</protein>
<dbReference type="HOGENOM" id="CLU_034979_0_0_1"/>
<dbReference type="PANTHER" id="PTHR12993:SF11">
    <property type="entry name" value="N-ACETYLGLUCOSAMINYL-PHOSPHATIDYLINOSITOL DE-N-ACETYLASE"/>
    <property type="match status" value="1"/>
</dbReference>
<dbReference type="eggNOG" id="KOG3332">
    <property type="taxonomic scope" value="Eukaryota"/>
</dbReference>
<dbReference type="GO" id="GO:0000225">
    <property type="term" value="F:N-acetylglucosaminylphosphatidylinositol deacetylase activity"/>
    <property type="evidence" value="ECO:0007669"/>
    <property type="project" value="UniProtKB-EC"/>
</dbReference>
<dbReference type="InterPro" id="IPR003737">
    <property type="entry name" value="GlcNAc_PI_deacetylase-related"/>
</dbReference>
<dbReference type="Gene3D" id="3.40.50.10320">
    <property type="entry name" value="LmbE-like"/>
    <property type="match status" value="1"/>
</dbReference>
<accession>H2AQP2</accession>
<dbReference type="PANTHER" id="PTHR12993">
    <property type="entry name" value="N-ACETYLGLUCOSAMINYL-PHOSPHATIDYLINOSITOL DE-N-ACETYLASE-RELATED"/>
    <property type="match status" value="1"/>
</dbReference>
<keyword evidence="4" id="KW-1185">Reference proteome</keyword>
<dbReference type="Pfam" id="PF02585">
    <property type="entry name" value="PIG-L"/>
    <property type="match status" value="1"/>
</dbReference>
<organism evidence="3 4">
    <name type="scientific">Kazachstania africana (strain ATCC 22294 / BCRC 22015 / CBS 2517 / CECT 1963 / NBRC 1671 / NRRL Y-8276)</name>
    <name type="common">Yeast</name>
    <name type="synonym">Kluyveromyces africanus</name>
    <dbReference type="NCBI Taxonomy" id="1071382"/>
    <lineage>
        <taxon>Eukaryota</taxon>
        <taxon>Fungi</taxon>
        <taxon>Dikarya</taxon>
        <taxon>Ascomycota</taxon>
        <taxon>Saccharomycotina</taxon>
        <taxon>Saccharomycetes</taxon>
        <taxon>Saccharomycetales</taxon>
        <taxon>Saccharomycetaceae</taxon>
        <taxon>Kazachstania</taxon>
    </lineage>
</organism>
<dbReference type="GO" id="GO:0005783">
    <property type="term" value="C:endoplasmic reticulum"/>
    <property type="evidence" value="ECO:0007669"/>
    <property type="project" value="TreeGrafter"/>
</dbReference>
<proteinExistence type="inferred from homology"/>
<dbReference type="FunCoup" id="H2AQP2">
    <property type="interactions" value="568"/>
</dbReference>
<dbReference type="Proteomes" id="UP000005220">
    <property type="component" value="Chromosome 2"/>
</dbReference>
<gene>
    <name evidence="3" type="primary">KAFR0B03960</name>
    <name evidence="3" type="ORF">KAFR_0B03960</name>
</gene>
<name>H2AQP2_KAZAF</name>
<dbReference type="AlphaFoldDB" id="H2AQP2"/>
<comment type="similarity">
    <text evidence="1">Belongs to the PIGL family.</text>
</comment>
<dbReference type="KEGG" id="kaf:KAFR_0B03960"/>
<dbReference type="UniPathway" id="UPA00196"/>
<dbReference type="EC" id="3.5.1.89" evidence="2"/>
<dbReference type="STRING" id="1071382.H2AQP2"/>
<dbReference type="OrthoDB" id="440160at2759"/>
<sequence>MIHISKLIFKITKLTLIFWCLYIVLSPKIQLSNDQILNTFIPSLIKDRSNDPSLTLVVAHPDDEVMFFSPTLLQLDSHLPPNCKFNIISYSDGDAEGLGSLRSNELAHSIDMLIPRRNKEIFIFNHTDGMNEVWDNKLMLHQLESILSDSQTNILLTFDQFGVSNHINHKACHQVVTSYIQSHAKNNFALLLDSYSSNLLKKYTGFAWQLVFLAKNYWIHGKTLPNLDHLALFNPYSDYITAYATMLKAHKSQMVWFRYGWWFFSRFVYVNDLKLYTH</sequence>
<evidence type="ECO:0000256" key="1">
    <source>
        <dbReference type="ARBA" id="ARBA00006066"/>
    </source>
</evidence>
<evidence type="ECO:0000313" key="4">
    <source>
        <dbReference type="Proteomes" id="UP000005220"/>
    </source>
</evidence>
<evidence type="ECO:0000313" key="3">
    <source>
        <dbReference type="EMBL" id="CCF56692.1"/>
    </source>
</evidence>
<dbReference type="GO" id="GO:0016020">
    <property type="term" value="C:membrane"/>
    <property type="evidence" value="ECO:0007669"/>
    <property type="project" value="GOC"/>
</dbReference>
<evidence type="ECO:0000256" key="2">
    <source>
        <dbReference type="ARBA" id="ARBA00012176"/>
    </source>
</evidence>
<dbReference type="InterPro" id="IPR024078">
    <property type="entry name" value="LmbE-like_dom_sf"/>
</dbReference>
<dbReference type="GeneID" id="13883231"/>
<dbReference type="RefSeq" id="XP_003955827.1">
    <property type="nucleotide sequence ID" value="XM_003955778.1"/>
</dbReference>